<keyword evidence="2 3" id="KW-0040">ANK repeat</keyword>
<dbReference type="PRINTS" id="PR01415">
    <property type="entry name" value="ANKYRIN"/>
</dbReference>
<gene>
    <name evidence="4" type="ORF">BCR36DRAFT_585447</name>
</gene>
<evidence type="ECO:0000256" key="1">
    <source>
        <dbReference type="ARBA" id="ARBA00022737"/>
    </source>
</evidence>
<keyword evidence="1" id="KW-0677">Repeat</keyword>
<feature type="repeat" description="ANK" evidence="3">
    <location>
        <begin position="418"/>
        <end position="450"/>
    </location>
</feature>
<evidence type="ECO:0000256" key="3">
    <source>
        <dbReference type="PROSITE-ProRule" id="PRU00023"/>
    </source>
</evidence>
<reference evidence="4 5" key="2">
    <citation type="submission" date="2016-08" db="EMBL/GenBank/DDBJ databases">
        <title>Pervasive Adenine N6-methylation of Active Genes in Fungi.</title>
        <authorList>
            <consortium name="DOE Joint Genome Institute"/>
            <person name="Mondo S.J."/>
            <person name="Dannebaum R.O."/>
            <person name="Kuo R.C."/>
            <person name="Labutti K."/>
            <person name="Haridas S."/>
            <person name="Kuo A."/>
            <person name="Salamov A."/>
            <person name="Ahrendt S.R."/>
            <person name="Lipzen A."/>
            <person name="Sullivan W."/>
            <person name="Andreopoulos W.B."/>
            <person name="Clum A."/>
            <person name="Lindquist E."/>
            <person name="Daum C."/>
            <person name="Ramamoorthy G.K."/>
            <person name="Gryganskyi A."/>
            <person name="Culley D."/>
            <person name="Magnuson J.K."/>
            <person name="James T.Y."/>
            <person name="O'Malley M.A."/>
            <person name="Stajich J.E."/>
            <person name="Spatafora J.W."/>
            <person name="Visel A."/>
            <person name="Grigoriev I.V."/>
        </authorList>
    </citation>
    <scope>NUCLEOTIDE SEQUENCE [LARGE SCALE GENOMIC DNA]</scope>
    <source>
        <strain evidence="5">finn</strain>
    </source>
</reference>
<dbReference type="SUPFAM" id="SSF48403">
    <property type="entry name" value="Ankyrin repeat"/>
    <property type="match status" value="2"/>
</dbReference>
<feature type="repeat" description="ANK" evidence="3">
    <location>
        <begin position="150"/>
        <end position="182"/>
    </location>
</feature>
<dbReference type="PROSITE" id="PS50297">
    <property type="entry name" value="ANK_REP_REGION"/>
    <property type="match status" value="7"/>
</dbReference>
<dbReference type="PANTHER" id="PTHR24198">
    <property type="entry name" value="ANKYRIN REPEAT AND PROTEIN KINASE DOMAIN-CONTAINING PROTEIN"/>
    <property type="match status" value="1"/>
</dbReference>
<keyword evidence="5" id="KW-1185">Reference proteome</keyword>
<evidence type="ECO:0000313" key="5">
    <source>
        <dbReference type="Proteomes" id="UP000193719"/>
    </source>
</evidence>
<dbReference type="OrthoDB" id="2118844at2759"/>
<dbReference type="Proteomes" id="UP000193719">
    <property type="component" value="Unassembled WGS sequence"/>
</dbReference>
<feature type="repeat" description="ANK" evidence="3">
    <location>
        <begin position="117"/>
        <end position="149"/>
    </location>
</feature>
<sequence>MVKCLINLGVTISYIDNYLEIKDTIIKRNCLTIIKELVPNYYNVDLKDINGNTILIHAINLDNKDVIEYLLNCHPNIDQIKINIDINLFKNIIKYNSMELLKIVYNNDFNANQKDKYDDSMLNIAIKYGNEQIIQYLINKGSDVNEEGRFNHTPLIVAIRNRKLNIIKLLIDRGADVNYINDMNETLNDLNKRYNDKSEYHSIYCQIDKILNLYINKENKDSQLIRGLNDQNLSLIIKSINEGANINIINERINIMNSIINKNQLDLLKYLVEHGLDINRKDKKENTILIYAIKTMKESIINYLLKCHIDIDSMTNLNLDFDILKKIFMLNNKNLFKLVYNNAFDVNQKDGHGDSLLINAIEYGNEELIKYLIDCNADVNKEGKKYSTPLVSAIFKGNVNIVKYLIAHGANVNKNVSYGNTPLIYAIENNNVEIVKCLVENGADLNIEGDNFDTPLIWAINNGNEELVKYLIENGSDINKKGKYNYSPLLNSIQKNNNSITKYLIDCGVDLTGKNRVALKNAILSNNVEIVKYLVKHNIDINKNIICQETPLILAIQNNNEDIVKFLIESGADINKEEGYWGEKPIVIAIQHKNINIINDLIQSGANLNCVDRTNKTLYTINKSENFVNNKYRNIYYQIKEILDNNN</sequence>
<dbReference type="Gene3D" id="1.25.40.20">
    <property type="entry name" value="Ankyrin repeat-containing domain"/>
    <property type="match status" value="4"/>
</dbReference>
<accession>A0A1Y1V2U5</accession>
<dbReference type="PROSITE" id="PS50088">
    <property type="entry name" value="ANK_REPEAT"/>
    <property type="match status" value="8"/>
</dbReference>
<dbReference type="InterPro" id="IPR036770">
    <property type="entry name" value="Ankyrin_rpt-contain_sf"/>
</dbReference>
<proteinExistence type="predicted"/>
<feature type="repeat" description="ANK" evidence="3">
    <location>
        <begin position="385"/>
        <end position="417"/>
    </location>
</feature>
<feature type="repeat" description="ANK" evidence="3">
    <location>
        <begin position="451"/>
        <end position="483"/>
    </location>
</feature>
<dbReference type="Pfam" id="PF12796">
    <property type="entry name" value="Ank_2"/>
    <property type="match status" value="5"/>
</dbReference>
<protein>
    <submittedName>
        <fullName evidence="4">Uncharacterized protein</fullName>
    </submittedName>
</protein>
<feature type="repeat" description="ANK" evidence="3">
    <location>
        <begin position="547"/>
        <end position="579"/>
    </location>
</feature>
<dbReference type="SMART" id="SM00248">
    <property type="entry name" value="ANK"/>
    <property type="match status" value="13"/>
</dbReference>
<evidence type="ECO:0000313" key="4">
    <source>
        <dbReference type="EMBL" id="ORX45985.1"/>
    </source>
</evidence>
<dbReference type="EMBL" id="MCFH01000037">
    <property type="protein sequence ID" value="ORX45985.1"/>
    <property type="molecule type" value="Genomic_DNA"/>
</dbReference>
<dbReference type="InterPro" id="IPR002110">
    <property type="entry name" value="Ankyrin_rpt"/>
</dbReference>
<dbReference type="Pfam" id="PF00023">
    <property type="entry name" value="Ank"/>
    <property type="match status" value="1"/>
</dbReference>
<comment type="caution">
    <text evidence="4">The sequence shown here is derived from an EMBL/GenBank/DDBJ whole genome shotgun (WGS) entry which is preliminary data.</text>
</comment>
<dbReference type="PANTHER" id="PTHR24198:SF165">
    <property type="entry name" value="ANKYRIN REPEAT-CONTAINING PROTEIN-RELATED"/>
    <property type="match status" value="1"/>
</dbReference>
<dbReference type="STRING" id="1754191.A0A1Y1V2U5"/>
<name>A0A1Y1V2U5_9FUNG</name>
<feature type="repeat" description="ANK" evidence="3">
    <location>
        <begin position="352"/>
        <end position="384"/>
    </location>
</feature>
<evidence type="ECO:0000256" key="2">
    <source>
        <dbReference type="ARBA" id="ARBA00023043"/>
    </source>
</evidence>
<organism evidence="4 5">
    <name type="scientific">Piromyces finnis</name>
    <dbReference type="NCBI Taxonomy" id="1754191"/>
    <lineage>
        <taxon>Eukaryota</taxon>
        <taxon>Fungi</taxon>
        <taxon>Fungi incertae sedis</taxon>
        <taxon>Chytridiomycota</taxon>
        <taxon>Chytridiomycota incertae sedis</taxon>
        <taxon>Neocallimastigomycetes</taxon>
        <taxon>Neocallimastigales</taxon>
        <taxon>Neocallimastigaceae</taxon>
        <taxon>Piromyces</taxon>
    </lineage>
</organism>
<feature type="repeat" description="ANK" evidence="3">
    <location>
        <begin position="581"/>
        <end position="613"/>
    </location>
</feature>
<dbReference type="AlphaFoldDB" id="A0A1Y1V2U5"/>
<reference evidence="4 5" key="1">
    <citation type="submission" date="2016-08" db="EMBL/GenBank/DDBJ databases">
        <title>Genomes of anaerobic fungi encode conserved fungal cellulosomes for biomass hydrolysis.</title>
        <authorList>
            <consortium name="DOE Joint Genome Institute"/>
            <person name="Haitjema C.H."/>
            <person name="Gilmore S.P."/>
            <person name="Henske J.K."/>
            <person name="Solomon K.V."/>
            <person name="De Groot R."/>
            <person name="Kuo A."/>
            <person name="Mondo S.J."/>
            <person name="Salamov A.A."/>
            <person name="Labutti K."/>
            <person name="Zhao Z."/>
            <person name="Chiniquy J."/>
            <person name="Barry K."/>
            <person name="Brewer H.M."/>
            <person name="Purvine S.O."/>
            <person name="Wright A.T."/>
            <person name="Boxma B."/>
            <person name="Van Alen T."/>
            <person name="Hackstein J.H."/>
            <person name="Baker S.E."/>
            <person name="Grigoriev I.V."/>
            <person name="O'Malley M.A."/>
        </authorList>
    </citation>
    <scope>NUCLEOTIDE SEQUENCE [LARGE SCALE GENOMIC DNA]</scope>
    <source>
        <strain evidence="5">finn</strain>
    </source>
</reference>